<evidence type="ECO:0000313" key="2">
    <source>
        <dbReference type="EMBL" id="RGY28341.1"/>
    </source>
</evidence>
<sequence length="694" mass="80587">MRKNSLIIVFFLFLLLGCTSEMDKRVETVLSISGSNRTELEAVLDHYKHEPQKLKAAKFLIANMRYHHSFYSLRNPRQHPLLDSLTRVADSLFYHSVYVATDSFHNGNIQKLIDSVRTGFRKQNDVRVSEQSVKTFWKEDYDFNWITAKQLINHIDHVFEWRKQIDGIRRLSVEDFYEYILPYRSIPDYSLIDFSDVHSAFMGKYLTDINKDSVQEAIRRYNFVIYQLRKFFPLYPYGEEVGYQELFFNGFHDCIPIASYGVSILRACGIPTAVEFNACYRQFQGRHYHGVVLDKNGNWLAFNPESSIPTSDNSSFETKDILNIYRFMFSEQKDTPFFLEKNGEYIPELFDSPFLKDVTSHLLKTVPLTLSYQETGNNNLAYLAAFNSGMSSGIIPVTWGKINRMEHNVTFSSVIPDRFYFPVYYSPFGKSFSFGEPFYLNKEGKIEKPHTGRKINDVTLLRKFPMKQGLVNKAIKLIGTVVLASNKPGFNPCDTVGVITDTLYPYFQDIKLGMNKGPYQYYQIKTTNEYPHAALSELEFITDIRYGYKNTIPASSLPIFSPADTLVGNKFEVRLMDEPLEQIKWKAEYDGNPQTSPEPYPTIHFMLREPQFVTKVRMMPLNADNGIVVGNQYELLYWDNGEWKKILSQQAKCNYITVGVPFGSLLWLRNLTKGKEELPFYVDDNGQQRFIYML</sequence>
<protein>
    <submittedName>
        <fullName evidence="1">F5/8 type C domain</fullName>
    </submittedName>
</protein>
<dbReference type="Proteomes" id="UP000095725">
    <property type="component" value="Unassembled WGS sequence"/>
</dbReference>
<dbReference type="PROSITE" id="PS51257">
    <property type="entry name" value="PROKAR_LIPOPROTEIN"/>
    <property type="match status" value="1"/>
</dbReference>
<gene>
    <name evidence="2" type="ORF">DXA49_04700</name>
    <name evidence="1" type="ORF">ERS852558_01476</name>
</gene>
<name>A0A174SNZ9_9BACE</name>
<organism evidence="1 3">
    <name type="scientific">Bacteroides caccae</name>
    <dbReference type="NCBI Taxonomy" id="47678"/>
    <lineage>
        <taxon>Bacteria</taxon>
        <taxon>Pseudomonadati</taxon>
        <taxon>Bacteroidota</taxon>
        <taxon>Bacteroidia</taxon>
        <taxon>Bacteroidales</taxon>
        <taxon>Bacteroidaceae</taxon>
        <taxon>Bacteroides</taxon>
    </lineage>
</organism>
<reference evidence="1 3" key="1">
    <citation type="submission" date="2015-09" db="EMBL/GenBank/DDBJ databases">
        <authorList>
            <consortium name="Pathogen Informatics"/>
        </authorList>
    </citation>
    <scope>NUCLEOTIDE SEQUENCE [LARGE SCALE GENOMIC DNA]</scope>
    <source>
        <strain evidence="1 3">2789STDY5834946</strain>
    </source>
</reference>
<dbReference type="PANTHER" id="PTHR35532:SF5">
    <property type="entry name" value="CARBOHYDRATE-BINDING DOMAIN-CONTAINING PROTEIN"/>
    <property type="match status" value="1"/>
</dbReference>
<dbReference type="Proteomes" id="UP000284431">
    <property type="component" value="Unassembled WGS sequence"/>
</dbReference>
<evidence type="ECO:0000313" key="1">
    <source>
        <dbReference type="EMBL" id="CUP97388.1"/>
    </source>
</evidence>
<evidence type="ECO:0000313" key="3">
    <source>
        <dbReference type="Proteomes" id="UP000095725"/>
    </source>
</evidence>
<accession>A0A174SNZ9</accession>
<proteinExistence type="predicted"/>
<dbReference type="RefSeq" id="WP_022042822.1">
    <property type="nucleotide sequence ID" value="NZ_CAXSUM010000010.1"/>
</dbReference>
<dbReference type="EMBL" id="CZBL01000004">
    <property type="protein sequence ID" value="CUP97388.1"/>
    <property type="molecule type" value="Genomic_DNA"/>
</dbReference>
<dbReference type="PANTHER" id="PTHR35532">
    <property type="entry name" value="SIMILAR TO POLYHYDROXYALKANOATE DEPOLYMERASE"/>
    <property type="match status" value="1"/>
</dbReference>
<dbReference type="EMBL" id="QSCS01000005">
    <property type="protein sequence ID" value="RGY28341.1"/>
    <property type="molecule type" value="Genomic_DNA"/>
</dbReference>
<dbReference type="AlphaFoldDB" id="A0A174SNZ9"/>
<reference evidence="2 4" key="2">
    <citation type="submission" date="2018-08" db="EMBL/GenBank/DDBJ databases">
        <title>A genome reference for cultivated species of the human gut microbiota.</title>
        <authorList>
            <person name="Zou Y."/>
            <person name="Xue W."/>
            <person name="Luo G."/>
        </authorList>
    </citation>
    <scope>NUCLEOTIDE SEQUENCE [LARGE SCALE GENOMIC DNA]</scope>
    <source>
        <strain evidence="2 4">OF02-6LB</strain>
    </source>
</reference>
<evidence type="ECO:0000313" key="4">
    <source>
        <dbReference type="Proteomes" id="UP000284431"/>
    </source>
</evidence>